<dbReference type="GO" id="GO:0006364">
    <property type="term" value="P:rRNA processing"/>
    <property type="evidence" value="ECO:0007669"/>
    <property type="project" value="UniProtKB-UniRule"/>
</dbReference>
<keyword evidence="5 15" id="KW-0963">Cytoplasm</keyword>
<evidence type="ECO:0000313" key="19">
    <source>
        <dbReference type="Proteomes" id="UP000469346"/>
    </source>
</evidence>
<keyword evidence="10 15" id="KW-0479">Metal-binding</keyword>
<organism evidence="18 19">
    <name type="scientific">Dissulfurirhabdus thermomarina</name>
    <dbReference type="NCBI Taxonomy" id="1765737"/>
    <lineage>
        <taxon>Bacteria</taxon>
        <taxon>Deltaproteobacteria</taxon>
        <taxon>Dissulfurirhabdaceae</taxon>
        <taxon>Dissulfurirhabdus</taxon>
    </lineage>
</organism>
<dbReference type="InterPro" id="IPR036389">
    <property type="entry name" value="RNase_III_sf"/>
</dbReference>
<evidence type="ECO:0000256" key="4">
    <source>
        <dbReference type="ARBA" id="ARBA00011738"/>
    </source>
</evidence>
<evidence type="ECO:0000256" key="14">
    <source>
        <dbReference type="ARBA" id="ARBA00022884"/>
    </source>
</evidence>
<dbReference type="GO" id="GO:0003725">
    <property type="term" value="F:double-stranded RNA binding"/>
    <property type="evidence" value="ECO:0007669"/>
    <property type="project" value="TreeGrafter"/>
</dbReference>
<evidence type="ECO:0000259" key="17">
    <source>
        <dbReference type="PROSITE" id="PS50142"/>
    </source>
</evidence>
<dbReference type="CDD" id="cd10845">
    <property type="entry name" value="DSRM_RNAse_III_family"/>
    <property type="match status" value="1"/>
</dbReference>
<keyword evidence="14 15" id="KW-0694">RNA-binding</keyword>
<gene>
    <name evidence="15 18" type="primary">rnc</name>
    <name evidence="18" type="ORF">G3N55_02640</name>
</gene>
<keyword evidence="13 15" id="KW-0460">Magnesium</keyword>
<evidence type="ECO:0000256" key="7">
    <source>
        <dbReference type="ARBA" id="ARBA00022664"/>
    </source>
</evidence>
<dbReference type="PANTHER" id="PTHR11207">
    <property type="entry name" value="RIBONUCLEASE III"/>
    <property type="match status" value="1"/>
</dbReference>
<keyword evidence="7 15" id="KW-0507">mRNA processing</keyword>
<keyword evidence="8 15" id="KW-0819">tRNA processing</keyword>
<comment type="catalytic activity">
    <reaction evidence="1 15">
        <text>Endonucleolytic cleavage to 5'-phosphomonoester.</text>
        <dbReference type="EC" id="3.1.26.3"/>
    </reaction>
</comment>
<keyword evidence="9 15" id="KW-0540">Nuclease</keyword>
<dbReference type="Pfam" id="PF00035">
    <property type="entry name" value="dsrm"/>
    <property type="match status" value="1"/>
</dbReference>
<evidence type="ECO:0000256" key="9">
    <source>
        <dbReference type="ARBA" id="ARBA00022722"/>
    </source>
</evidence>
<evidence type="ECO:0000256" key="13">
    <source>
        <dbReference type="ARBA" id="ARBA00022842"/>
    </source>
</evidence>
<dbReference type="GO" id="GO:0010468">
    <property type="term" value="P:regulation of gene expression"/>
    <property type="evidence" value="ECO:0007669"/>
    <property type="project" value="TreeGrafter"/>
</dbReference>
<dbReference type="GO" id="GO:0046872">
    <property type="term" value="F:metal ion binding"/>
    <property type="evidence" value="ECO:0007669"/>
    <property type="project" value="UniProtKB-KW"/>
</dbReference>
<reference evidence="18 19" key="1">
    <citation type="submission" date="2020-02" db="EMBL/GenBank/DDBJ databases">
        <title>Comparative genomics of sulfur disproportionating microorganisms.</title>
        <authorList>
            <person name="Ward L.M."/>
            <person name="Bertran E."/>
            <person name="Johnston D.T."/>
        </authorList>
    </citation>
    <scope>NUCLEOTIDE SEQUENCE [LARGE SCALE GENOMIC DNA]</scope>
    <source>
        <strain evidence="18 19">DSM 100025</strain>
    </source>
</reference>
<feature type="binding site" evidence="15">
    <location>
        <position position="128"/>
    </location>
    <ligand>
        <name>Mg(2+)</name>
        <dbReference type="ChEBI" id="CHEBI:18420"/>
    </ligand>
</feature>
<evidence type="ECO:0000256" key="1">
    <source>
        <dbReference type="ARBA" id="ARBA00000109"/>
    </source>
</evidence>
<dbReference type="SUPFAM" id="SSF69065">
    <property type="entry name" value="RNase III domain-like"/>
    <property type="match status" value="1"/>
</dbReference>
<feature type="active site" evidence="15">
    <location>
        <position position="58"/>
    </location>
</feature>
<dbReference type="NCBIfam" id="TIGR02191">
    <property type="entry name" value="RNaseIII"/>
    <property type="match status" value="1"/>
</dbReference>
<keyword evidence="6 15" id="KW-0698">rRNA processing</keyword>
<dbReference type="GO" id="GO:0006397">
    <property type="term" value="P:mRNA processing"/>
    <property type="evidence" value="ECO:0007669"/>
    <property type="project" value="UniProtKB-UniRule"/>
</dbReference>
<dbReference type="HAMAP" id="MF_00104">
    <property type="entry name" value="RNase_III"/>
    <property type="match status" value="1"/>
</dbReference>
<evidence type="ECO:0000259" key="16">
    <source>
        <dbReference type="PROSITE" id="PS50137"/>
    </source>
</evidence>
<dbReference type="PROSITE" id="PS50137">
    <property type="entry name" value="DS_RBD"/>
    <property type="match status" value="1"/>
</dbReference>
<comment type="subunit">
    <text evidence="4 15">Homodimer.</text>
</comment>
<keyword evidence="12 15" id="KW-0378">Hydrolase</keyword>
<dbReference type="GO" id="GO:0005737">
    <property type="term" value="C:cytoplasm"/>
    <property type="evidence" value="ECO:0007669"/>
    <property type="project" value="UniProtKB-SubCell"/>
</dbReference>
<evidence type="ECO:0000256" key="15">
    <source>
        <dbReference type="HAMAP-Rule" id="MF_00104"/>
    </source>
</evidence>
<dbReference type="InterPro" id="IPR000999">
    <property type="entry name" value="RNase_III_dom"/>
</dbReference>
<evidence type="ECO:0000313" key="18">
    <source>
        <dbReference type="EMBL" id="NDY41750.1"/>
    </source>
</evidence>
<dbReference type="PROSITE" id="PS50142">
    <property type="entry name" value="RNASE_3_2"/>
    <property type="match status" value="1"/>
</dbReference>
<evidence type="ECO:0000256" key="3">
    <source>
        <dbReference type="ARBA" id="ARBA00010183"/>
    </source>
</evidence>
<comment type="function">
    <text evidence="15">Digests double-stranded RNA. Involved in the processing of primary rRNA transcript to yield the immediate precursors to the large and small rRNAs (23S and 16S). Processes some mRNAs, and tRNAs when they are encoded in the rRNA operon. Processes pre-crRNA and tracrRNA of type II CRISPR loci if present in the organism.</text>
</comment>
<dbReference type="Gene3D" id="1.10.1520.10">
    <property type="entry name" value="Ribonuclease III domain"/>
    <property type="match status" value="1"/>
</dbReference>
<feature type="binding site" evidence="15">
    <location>
        <position position="131"/>
    </location>
    <ligand>
        <name>Mg(2+)</name>
        <dbReference type="ChEBI" id="CHEBI:18420"/>
    </ligand>
</feature>
<dbReference type="SMART" id="SM00535">
    <property type="entry name" value="RIBOc"/>
    <property type="match status" value="1"/>
</dbReference>
<sequence length="247" mass="26566">MPEAPTSPSPDPLAELQRRVSHTFSSPGLLRQALTHRSYTVEHGDTSPDNELLEFLGDAVLDLVISRLLFDRYGGRLREGDLTKMRAGLVNEGRLAAAARELGLGALLRLGRGEERSGGRHKASILADAFEALVGALYLDGGLEAVFRFVRSSFGPLLEHAEEVGGLGDYKSALQEVTQRRYHEAPAYEVVEARGPDHAKHFVVALSLKGRRLATGEGASKKEAEQAAARKALEALEAAGGKDVPHG</sequence>
<dbReference type="PANTHER" id="PTHR11207:SF0">
    <property type="entry name" value="RIBONUCLEASE 3"/>
    <property type="match status" value="1"/>
</dbReference>
<evidence type="ECO:0000256" key="6">
    <source>
        <dbReference type="ARBA" id="ARBA00022552"/>
    </source>
</evidence>
<dbReference type="RefSeq" id="WP_163297906.1">
    <property type="nucleotide sequence ID" value="NZ_JAAGRR010000016.1"/>
</dbReference>
<comment type="cofactor">
    <cofactor evidence="15">
        <name>Mg(2+)</name>
        <dbReference type="ChEBI" id="CHEBI:18420"/>
    </cofactor>
</comment>
<comment type="subcellular location">
    <subcellularLocation>
        <location evidence="2 15">Cytoplasm</location>
    </subcellularLocation>
</comment>
<evidence type="ECO:0000256" key="10">
    <source>
        <dbReference type="ARBA" id="ARBA00022723"/>
    </source>
</evidence>
<keyword evidence="19" id="KW-1185">Reference proteome</keyword>
<dbReference type="CDD" id="cd00593">
    <property type="entry name" value="RIBOc"/>
    <property type="match status" value="1"/>
</dbReference>
<accession>A0A6N9TMT6</accession>
<dbReference type="GO" id="GO:0008033">
    <property type="term" value="P:tRNA processing"/>
    <property type="evidence" value="ECO:0007669"/>
    <property type="project" value="UniProtKB-KW"/>
</dbReference>
<comment type="similarity">
    <text evidence="3">Belongs to the ribonuclease III family.</text>
</comment>
<dbReference type="FunFam" id="3.30.160.20:FF:000003">
    <property type="entry name" value="Ribonuclease 3"/>
    <property type="match status" value="1"/>
</dbReference>
<evidence type="ECO:0000256" key="8">
    <source>
        <dbReference type="ARBA" id="ARBA00022694"/>
    </source>
</evidence>
<feature type="domain" description="DRBM" evidence="16">
    <location>
        <begin position="169"/>
        <end position="238"/>
    </location>
</feature>
<protein>
    <recommendedName>
        <fullName evidence="15">Ribonuclease 3</fullName>
        <ecNumber evidence="15">3.1.26.3</ecNumber>
    </recommendedName>
    <alternativeName>
        <fullName evidence="15">Ribonuclease III</fullName>
        <shortName evidence="15">RNase III</shortName>
    </alternativeName>
</protein>
<feature type="active site" evidence="15">
    <location>
        <position position="131"/>
    </location>
</feature>
<dbReference type="GO" id="GO:0042802">
    <property type="term" value="F:identical protein binding"/>
    <property type="evidence" value="ECO:0007669"/>
    <property type="project" value="UniProtKB-ARBA"/>
</dbReference>
<comment type="caution">
    <text evidence="18">The sequence shown here is derived from an EMBL/GenBank/DDBJ whole genome shotgun (WGS) entry which is preliminary data.</text>
</comment>
<keyword evidence="11 15" id="KW-0255">Endonuclease</keyword>
<evidence type="ECO:0000256" key="5">
    <source>
        <dbReference type="ARBA" id="ARBA00022490"/>
    </source>
</evidence>
<dbReference type="InterPro" id="IPR014720">
    <property type="entry name" value="dsRBD_dom"/>
</dbReference>
<evidence type="ECO:0000256" key="11">
    <source>
        <dbReference type="ARBA" id="ARBA00022759"/>
    </source>
</evidence>
<keyword evidence="15" id="KW-0699">rRNA-binding</keyword>
<dbReference type="InterPro" id="IPR011907">
    <property type="entry name" value="RNase_III"/>
</dbReference>
<dbReference type="AlphaFoldDB" id="A0A6N9TMT6"/>
<feature type="binding site" evidence="15">
    <location>
        <position position="54"/>
    </location>
    <ligand>
        <name>Mg(2+)</name>
        <dbReference type="ChEBI" id="CHEBI:18420"/>
    </ligand>
</feature>
<proteinExistence type="inferred from homology"/>
<dbReference type="FunFam" id="1.10.1520.10:FF:000001">
    <property type="entry name" value="Ribonuclease 3"/>
    <property type="match status" value="1"/>
</dbReference>
<name>A0A6N9TMT6_DISTH</name>
<evidence type="ECO:0000256" key="2">
    <source>
        <dbReference type="ARBA" id="ARBA00004496"/>
    </source>
</evidence>
<evidence type="ECO:0000256" key="12">
    <source>
        <dbReference type="ARBA" id="ARBA00022801"/>
    </source>
</evidence>
<dbReference type="GO" id="GO:0019843">
    <property type="term" value="F:rRNA binding"/>
    <property type="evidence" value="ECO:0007669"/>
    <property type="project" value="UniProtKB-KW"/>
</dbReference>
<dbReference type="GO" id="GO:0004525">
    <property type="term" value="F:ribonuclease III activity"/>
    <property type="evidence" value="ECO:0007669"/>
    <property type="project" value="UniProtKB-UniRule"/>
</dbReference>
<dbReference type="SMART" id="SM00358">
    <property type="entry name" value="DSRM"/>
    <property type="match status" value="1"/>
</dbReference>
<dbReference type="Proteomes" id="UP000469346">
    <property type="component" value="Unassembled WGS sequence"/>
</dbReference>
<dbReference type="EC" id="3.1.26.3" evidence="15"/>
<dbReference type="Gene3D" id="3.30.160.20">
    <property type="match status" value="1"/>
</dbReference>
<dbReference type="EMBL" id="JAAGRR010000016">
    <property type="protein sequence ID" value="NDY41750.1"/>
    <property type="molecule type" value="Genomic_DNA"/>
</dbReference>
<dbReference type="Pfam" id="PF14622">
    <property type="entry name" value="Ribonucleas_3_3"/>
    <property type="match status" value="1"/>
</dbReference>
<dbReference type="SUPFAM" id="SSF54768">
    <property type="entry name" value="dsRNA-binding domain-like"/>
    <property type="match status" value="1"/>
</dbReference>
<feature type="domain" description="RNase III" evidence="17">
    <location>
        <begin position="13"/>
        <end position="142"/>
    </location>
</feature>